<dbReference type="AlphaFoldDB" id="A0A1Y5S616"/>
<dbReference type="RefSeq" id="WP_085891677.1">
    <property type="nucleotide sequence ID" value="NZ_FWFL01000003.1"/>
</dbReference>
<dbReference type="CDD" id="cd02440">
    <property type="entry name" value="AdoMet_MTases"/>
    <property type="match status" value="1"/>
</dbReference>
<name>A0A1Y5S616_9RHOB</name>
<dbReference type="PIRSF" id="PIRSF003085">
    <property type="entry name" value="CMAS"/>
    <property type="match status" value="1"/>
</dbReference>
<feature type="region of interest" description="Disordered" evidence="6">
    <location>
        <begin position="402"/>
        <end position="449"/>
    </location>
</feature>
<dbReference type="GO" id="GO:0032259">
    <property type="term" value="P:methylation"/>
    <property type="evidence" value="ECO:0007669"/>
    <property type="project" value="UniProtKB-KW"/>
</dbReference>
<organism evidence="8 9">
    <name type="scientific">Roseovarius litorisediminis</name>
    <dbReference type="NCBI Taxonomy" id="1312363"/>
    <lineage>
        <taxon>Bacteria</taxon>
        <taxon>Pseudomonadati</taxon>
        <taxon>Pseudomonadota</taxon>
        <taxon>Alphaproteobacteria</taxon>
        <taxon>Rhodobacterales</taxon>
        <taxon>Roseobacteraceae</taxon>
        <taxon>Roseovarius</taxon>
    </lineage>
</organism>
<sequence length="449" mass="50872">MTGVWQHALDRMLRSLIKLGSLRVVMPSGGIRDYGETSCAPVKVRLLDPATVRRLVLNPELAFGEAYMNRSLEIDGDELQGLLAIVVRNARHAEANPVWWQKLSEKARGALRGLAQNNIVTRARRNVAHHYDLSGKLFDLFLDDDRQYSCGYFRTPDATLEQAQADKKAHIARKLLIRPGMSVLDIGCGWGGMALTLARDHGAKVVGITLSEEQHAYATERVAHAGLSDRIEFRLCDYRQVEGTFDRVVSVGMFEHVGLPHYLDYFATIRKRLSPDGVALVHTIGWAGTAKATNPWIAKYIFPGGYIPAVSEVMTAVEQNRLWATDIECWRLHYAYTLRHWYDRFRAHEDEARVLYDDRFARMWRFYLAASEQTFRHAPQAVFQIQLSPNVDAVPLTRDYQYDTGQTAPRPQPDASRKPVLVAHSGRTASRNKTSHPHAVSLEKQNNDR</sequence>
<evidence type="ECO:0000259" key="7">
    <source>
        <dbReference type="Pfam" id="PF25371"/>
    </source>
</evidence>
<evidence type="ECO:0000256" key="3">
    <source>
        <dbReference type="ARBA" id="ARBA00022679"/>
    </source>
</evidence>
<dbReference type="InterPro" id="IPR057206">
    <property type="entry name" value="DUF7884"/>
</dbReference>
<dbReference type="InterPro" id="IPR003333">
    <property type="entry name" value="CMAS"/>
</dbReference>
<dbReference type="InterPro" id="IPR050723">
    <property type="entry name" value="CFA/CMAS"/>
</dbReference>
<dbReference type="Pfam" id="PF02353">
    <property type="entry name" value="CMAS"/>
    <property type="match status" value="1"/>
</dbReference>
<evidence type="ECO:0000313" key="9">
    <source>
        <dbReference type="Proteomes" id="UP000193827"/>
    </source>
</evidence>
<keyword evidence="3 8" id="KW-0808">Transferase</keyword>
<dbReference type="Proteomes" id="UP000193827">
    <property type="component" value="Unassembled WGS sequence"/>
</dbReference>
<dbReference type="GO" id="GO:0008610">
    <property type="term" value="P:lipid biosynthetic process"/>
    <property type="evidence" value="ECO:0007669"/>
    <property type="project" value="InterPro"/>
</dbReference>
<dbReference type="Gene3D" id="3.40.50.150">
    <property type="entry name" value="Vaccinia Virus protein VP39"/>
    <property type="match status" value="1"/>
</dbReference>
<evidence type="ECO:0000256" key="5">
    <source>
        <dbReference type="ARBA" id="ARBA00023098"/>
    </source>
</evidence>
<comment type="similarity">
    <text evidence="1">Belongs to the CFA/CMAS family.</text>
</comment>
<evidence type="ECO:0000313" key="8">
    <source>
        <dbReference type="EMBL" id="SLN30560.1"/>
    </source>
</evidence>
<evidence type="ECO:0000256" key="4">
    <source>
        <dbReference type="ARBA" id="ARBA00022691"/>
    </source>
</evidence>
<dbReference type="GO" id="GO:0008825">
    <property type="term" value="F:cyclopropane-fatty-acyl-phospholipid synthase activity"/>
    <property type="evidence" value="ECO:0007669"/>
    <property type="project" value="UniProtKB-EC"/>
</dbReference>
<dbReference type="SUPFAM" id="SSF53335">
    <property type="entry name" value="S-adenosyl-L-methionine-dependent methyltransferases"/>
    <property type="match status" value="1"/>
</dbReference>
<evidence type="ECO:0000256" key="2">
    <source>
        <dbReference type="ARBA" id="ARBA00022603"/>
    </source>
</evidence>
<feature type="domain" description="DUF7884" evidence="7">
    <location>
        <begin position="21"/>
        <end position="91"/>
    </location>
</feature>
<dbReference type="PANTHER" id="PTHR43667:SF1">
    <property type="entry name" value="CYCLOPROPANE-FATTY-ACYL-PHOSPHOLIPID SYNTHASE"/>
    <property type="match status" value="1"/>
</dbReference>
<evidence type="ECO:0000256" key="1">
    <source>
        <dbReference type="ARBA" id="ARBA00010815"/>
    </source>
</evidence>
<dbReference type="PANTHER" id="PTHR43667">
    <property type="entry name" value="CYCLOPROPANE-FATTY-ACYL-PHOSPHOLIPID SYNTHASE"/>
    <property type="match status" value="1"/>
</dbReference>
<gene>
    <name evidence="8" type="primary">cfa_2</name>
    <name evidence="8" type="ORF">PEL8287_01430</name>
</gene>
<accession>A0A1Y5S616</accession>
<keyword evidence="4" id="KW-0949">S-adenosyl-L-methionine</keyword>
<keyword evidence="2 8" id="KW-0489">Methyltransferase</keyword>
<proteinExistence type="inferred from homology"/>
<dbReference type="Pfam" id="PF25371">
    <property type="entry name" value="DUF7884"/>
    <property type="match status" value="1"/>
</dbReference>
<keyword evidence="9" id="KW-1185">Reference proteome</keyword>
<keyword evidence="5" id="KW-0443">Lipid metabolism</keyword>
<dbReference type="EC" id="2.1.1.79" evidence="8"/>
<evidence type="ECO:0000256" key="6">
    <source>
        <dbReference type="SAM" id="MobiDB-lite"/>
    </source>
</evidence>
<dbReference type="InterPro" id="IPR029063">
    <property type="entry name" value="SAM-dependent_MTases_sf"/>
</dbReference>
<reference evidence="8 9" key="1">
    <citation type="submission" date="2017-03" db="EMBL/GenBank/DDBJ databases">
        <authorList>
            <person name="Afonso C.L."/>
            <person name="Miller P.J."/>
            <person name="Scott M.A."/>
            <person name="Spackman E."/>
            <person name="Goraichik I."/>
            <person name="Dimitrov K.M."/>
            <person name="Suarez D.L."/>
            <person name="Swayne D.E."/>
        </authorList>
    </citation>
    <scope>NUCLEOTIDE SEQUENCE [LARGE SCALE GENOMIC DNA]</scope>
    <source>
        <strain evidence="8 9">CECT 8287</strain>
    </source>
</reference>
<protein>
    <submittedName>
        <fullName evidence="8">Cyclopropane-fatty-acyl-phospholipid synthase</fullName>
        <ecNumber evidence="8">2.1.1.79</ecNumber>
    </submittedName>
</protein>
<dbReference type="EMBL" id="FWFL01000003">
    <property type="protein sequence ID" value="SLN30560.1"/>
    <property type="molecule type" value="Genomic_DNA"/>
</dbReference>